<dbReference type="PRINTS" id="PR00081">
    <property type="entry name" value="GDHRDH"/>
</dbReference>
<evidence type="ECO:0000256" key="1">
    <source>
        <dbReference type="ARBA" id="ARBA00006484"/>
    </source>
</evidence>
<dbReference type="PANTHER" id="PTHR24322">
    <property type="entry name" value="PKSB"/>
    <property type="match status" value="1"/>
</dbReference>
<dbReference type="Pfam" id="PF00106">
    <property type="entry name" value="adh_short"/>
    <property type="match status" value="1"/>
</dbReference>
<keyword evidence="4" id="KW-0472">Membrane</keyword>
<dbReference type="EMBL" id="PITJ01000594">
    <property type="protein sequence ID" value="TBU01939.1"/>
    <property type="molecule type" value="Genomic_DNA"/>
</dbReference>
<organism evidence="5 6">
    <name type="scientific">Hamiltosporidium tvaerminnensis</name>
    <dbReference type="NCBI Taxonomy" id="1176355"/>
    <lineage>
        <taxon>Eukaryota</taxon>
        <taxon>Fungi</taxon>
        <taxon>Fungi incertae sedis</taxon>
        <taxon>Microsporidia</taxon>
        <taxon>Dubosqiidae</taxon>
        <taxon>Hamiltosporidium</taxon>
    </lineage>
</organism>
<dbReference type="Gene3D" id="3.40.50.720">
    <property type="entry name" value="NAD(P)-binding Rossmann-like Domain"/>
    <property type="match status" value="1"/>
</dbReference>
<dbReference type="SUPFAM" id="SSF51735">
    <property type="entry name" value="NAD(P)-binding Rossmann-fold domains"/>
    <property type="match status" value="1"/>
</dbReference>
<dbReference type="InterPro" id="IPR036291">
    <property type="entry name" value="NAD(P)-bd_dom_sf"/>
</dbReference>
<comment type="similarity">
    <text evidence="1">Belongs to the short-chain dehydrogenases/reductases (SDR) family.</text>
</comment>
<evidence type="ECO:0000256" key="2">
    <source>
        <dbReference type="ARBA" id="ARBA00022857"/>
    </source>
</evidence>
<dbReference type="AlphaFoldDB" id="A0A4Q9L379"/>
<comment type="caution">
    <text evidence="5">The sequence shown here is derived from an EMBL/GenBank/DDBJ whole genome shotgun (WGS) entry which is preliminary data.</text>
</comment>
<dbReference type="InterPro" id="IPR002347">
    <property type="entry name" value="SDR_fam"/>
</dbReference>
<dbReference type="InterPro" id="IPR020904">
    <property type="entry name" value="Sc_DH/Rdtase_CS"/>
</dbReference>
<evidence type="ECO:0000313" key="6">
    <source>
        <dbReference type="Proteomes" id="UP000292362"/>
    </source>
</evidence>
<keyword evidence="2" id="KW-0521">NADP</keyword>
<keyword evidence="3" id="KW-0560">Oxidoreductase</keyword>
<keyword evidence="4" id="KW-1133">Transmembrane helix</keyword>
<dbReference type="PROSITE" id="PS00061">
    <property type="entry name" value="ADH_SHORT"/>
    <property type="match status" value="1"/>
</dbReference>
<proteinExistence type="inferred from homology"/>
<dbReference type="PANTHER" id="PTHR24322:SF736">
    <property type="entry name" value="RETINOL DEHYDROGENASE 10"/>
    <property type="match status" value="1"/>
</dbReference>
<gene>
    <name evidence="5" type="ORF">CWI37_0594p0020</name>
</gene>
<keyword evidence="4" id="KW-0812">Transmembrane</keyword>
<evidence type="ECO:0000256" key="3">
    <source>
        <dbReference type="ARBA" id="ARBA00023002"/>
    </source>
</evidence>
<evidence type="ECO:0000256" key="4">
    <source>
        <dbReference type="SAM" id="Phobius"/>
    </source>
</evidence>
<name>A0A4Q9L379_9MICR</name>
<dbReference type="Proteomes" id="UP000292362">
    <property type="component" value="Unassembled WGS sequence"/>
</dbReference>
<evidence type="ECO:0000313" key="5">
    <source>
        <dbReference type="EMBL" id="TBU01939.1"/>
    </source>
</evidence>
<dbReference type="VEuPathDB" id="MicrosporidiaDB:CWI37_0594p0020"/>
<protein>
    <submittedName>
        <fullName evidence="5">Putative short chain dehydrogenase</fullName>
    </submittedName>
</protein>
<sequence length="293" mass="33624">MNQKKIYITGASHGLGLELTQMFLDEGSVVYTIDRDKHPLEGHERLHHTIADLLKDKLVIPNEEFDIVISNLGTYPGLKYFKELTDQDIENSNKLNILIPTLLARNAAYKKIVFVSSVCSQLGFPMLGLYSGAKAYLALLNESLRREGIKTMIVFPYKFNSGMFDEVKDLFTMRTTDVAKAVMCGIKKEKKEIYLPWFSIISPYFRILPTFLQDWIMKKTASYFYGESMARTITSNGILSCIQENNRNFTSKDGKKSNFCFTRNPFNLTTAVYIIFFSLMLYIGYKNYNISIN</sequence>
<dbReference type="GO" id="GO:0016616">
    <property type="term" value="F:oxidoreductase activity, acting on the CH-OH group of donors, NAD or NADP as acceptor"/>
    <property type="evidence" value="ECO:0007669"/>
    <property type="project" value="TreeGrafter"/>
</dbReference>
<feature type="transmembrane region" description="Helical" evidence="4">
    <location>
        <begin position="266"/>
        <end position="285"/>
    </location>
</feature>
<reference evidence="5 6" key="1">
    <citation type="submission" date="2017-12" db="EMBL/GenBank/DDBJ databases">
        <authorList>
            <person name="Pombert J.-F."/>
            <person name="Haag K.L."/>
            <person name="Ebert D."/>
        </authorList>
    </citation>
    <scope>NUCLEOTIDE SEQUENCE [LARGE SCALE GENOMIC DNA]</scope>
    <source>
        <strain evidence="5">FI-OER-3-3</strain>
    </source>
</reference>
<accession>A0A4Q9L379</accession>